<proteinExistence type="predicted"/>
<dbReference type="InterPro" id="IPR036105">
    <property type="entry name" value="DiNase_FeMo-co_biosyn_sf"/>
</dbReference>
<dbReference type="EMBL" id="FQZT01000005">
    <property type="protein sequence ID" value="SHJ24280.1"/>
    <property type="molecule type" value="Genomic_DNA"/>
</dbReference>
<evidence type="ECO:0000313" key="2">
    <source>
        <dbReference type="EMBL" id="SHJ24280.1"/>
    </source>
</evidence>
<dbReference type="Pfam" id="PF02579">
    <property type="entry name" value="Nitro_FeMo-Co"/>
    <property type="match status" value="2"/>
</dbReference>
<protein>
    <submittedName>
        <fullName evidence="2">Predicted Fe-Mo cluster-binding protein, NifX family</fullName>
    </submittedName>
</protein>
<evidence type="ECO:0000259" key="1">
    <source>
        <dbReference type="Pfam" id="PF02579"/>
    </source>
</evidence>
<dbReference type="Gene3D" id="3.30.420.130">
    <property type="entry name" value="Dinitrogenase iron-molybdenum cofactor biosynthesis domain"/>
    <property type="match status" value="2"/>
</dbReference>
<dbReference type="PANTHER" id="PTHR42983:SF1">
    <property type="entry name" value="IRON-MOLYBDENUM PROTEIN"/>
    <property type="match status" value="1"/>
</dbReference>
<evidence type="ECO:0000313" key="3">
    <source>
        <dbReference type="Proteomes" id="UP000184171"/>
    </source>
</evidence>
<dbReference type="STRING" id="1122189.SAMN02745165_01913"/>
<name>A0A1M6HQ09_MALRU</name>
<dbReference type="InterPro" id="IPR003731">
    <property type="entry name" value="Di-Nase_FeMo-co_biosynth"/>
</dbReference>
<feature type="domain" description="Dinitrogenase iron-molybdenum cofactor biosynthesis" evidence="1">
    <location>
        <begin position="13"/>
        <end position="102"/>
    </location>
</feature>
<dbReference type="OrthoDB" id="9807451at2"/>
<reference evidence="2 3" key="1">
    <citation type="submission" date="2016-11" db="EMBL/GenBank/DDBJ databases">
        <authorList>
            <person name="Jaros S."/>
            <person name="Januszkiewicz K."/>
            <person name="Wedrychowicz H."/>
        </authorList>
    </citation>
    <scope>NUCLEOTIDE SEQUENCE [LARGE SCALE GENOMIC DNA]</scope>
    <source>
        <strain evidence="2 3">DSM 5091</strain>
    </source>
</reference>
<dbReference type="RefSeq" id="WP_084091914.1">
    <property type="nucleotide sequence ID" value="NZ_FQZT01000005.1"/>
</dbReference>
<dbReference type="PANTHER" id="PTHR42983">
    <property type="entry name" value="DINITROGENASE IRON-MOLYBDENUM COFACTOR PROTEIN-RELATED"/>
    <property type="match status" value="1"/>
</dbReference>
<feature type="domain" description="Dinitrogenase iron-molybdenum cofactor biosynthesis" evidence="1">
    <location>
        <begin position="145"/>
        <end position="234"/>
    </location>
</feature>
<gene>
    <name evidence="2" type="ORF">SAMN02745165_01913</name>
</gene>
<dbReference type="AlphaFoldDB" id="A0A1M6HQ09"/>
<dbReference type="SUPFAM" id="SSF53146">
    <property type="entry name" value="Nitrogenase accessory factor-like"/>
    <property type="match status" value="2"/>
</dbReference>
<keyword evidence="3" id="KW-1185">Reference proteome</keyword>
<organism evidence="2 3">
    <name type="scientific">Malonomonas rubra DSM 5091</name>
    <dbReference type="NCBI Taxonomy" id="1122189"/>
    <lineage>
        <taxon>Bacteria</taxon>
        <taxon>Pseudomonadati</taxon>
        <taxon>Thermodesulfobacteriota</taxon>
        <taxon>Desulfuromonadia</taxon>
        <taxon>Desulfuromonadales</taxon>
        <taxon>Geopsychrobacteraceae</taxon>
        <taxon>Malonomonas</taxon>
    </lineage>
</organism>
<accession>A0A1M6HQ09</accession>
<sequence>MIVAVTAQEGRIDSPIDERFGRAPFFMIANSDTMEVYAFDNSEGVNAGNGAGTGAAQLMAEQKVEVLYTGKVGPKASEALDKAGIKVVEGISGTVEEVLSAALQNVVMERAAASQQELEIPPSKPVSDGAIRVAIPSDSEDGMASTRSGHFGKCNYYTLVDIAGSEVVGVQSMKNGGHSVGGCDVPVRLLKGWDVNKVVVAGIGGRPLAGFLREGIQVYSGLGDTVNETVSAYTQGQLGPIRQDQVCGGGA</sequence>
<dbReference type="Proteomes" id="UP000184171">
    <property type="component" value="Unassembled WGS sequence"/>
</dbReference>